<dbReference type="PANTHER" id="PTHR22904">
    <property type="entry name" value="TPR REPEAT CONTAINING PROTEIN"/>
    <property type="match status" value="1"/>
</dbReference>
<dbReference type="InterPro" id="IPR001810">
    <property type="entry name" value="F-box_dom"/>
</dbReference>
<dbReference type="Gene3D" id="1.20.1280.50">
    <property type="match status" value="1"/>
</dbReference>
<dbReference type="InterPro" id="IPR036047">
    <property type="entry name" value="F-box-like_dom_sf"/>
</dbReference>
<dbReference type="Pfam" id="PF12937">
    <property type="entry name" value="F-box-like"/>
    <property type="match status" value="1"/>
</dbReference>
<dbReference type="GeneID" id="13401102"/>
<keyword evidence="2" id="KW-0802">TPR repeat</keyword>
<reference evidence="4 5" key="1">
    <citation type="journal article" date="2011" name="PLoS Genet.">
        <title>Finished genome of the fungal wheat pathogen Mycosphaerella graminicola reveals dispensome structure, chromosome plasticity, and stealth pathogenesis.</title>
        <authorList>
            <person name="Goodwin S.B."/>
            <person name="Ben M'barek S."/>
            <person name="Dhillon B."/>
            <person name="Wittenberg A.H.J."/>
            <person name="Crane C.F."/>
            <person name="Hane J.K."/>
            <person name="Foster A.J."/>
            <person name="Van der Lee T.A.J."/>
            <person name="Grimwood J."/>
            <person name="Aerts A."/>
            <person name="Antoniw J."/>
            <person name="Bailey A."/>
            <person name="Bluhm B."/>
            <person name="Bowler J."/>
            <person name="Bristow J."/>
            <person name="van der Burgt A."/>
            <person name="Canto-Canche B."/>
            <person name="Churchill A.C.L."/>
            <person name="Conde-Ferraez L."/>
            <person name="Cools H.J."/>
            <person name="Coutinho P.M."/>
            <person name="Csukai M."/>
            <person name="Dehal P."/>
            <person name="De Wit P."/>
            <person name="Donzelli B."/>
            <person name="van de Geest H.C."/>
            <person name="van Ham R.C.H.J."/>
            <person name="Hammond-Kosack K.E."/>
            <person name="Henrissat B."/>
            <person name="Kilian A."/>
            <person name="Kobayashi A.K."/>
            <person name="Koopmann E."/>
            <person name="Kourmpetis Y."/>
            <person name="Kuzniar A."/>
            <person name="Lindquist E."/>
            <person name="Lombard V."/>
            <person name="Maliepaard C."/>
            <person name="Martins N."/>
            <person name="Mehrabi R."/>
            <person name="Nap J.P.H."/>
            <person name="Ponomarenko A."/>
            <person name="Rudd J.J."/>
            <person name="Salamov A."/>
            <person name="Schmutz J."/>
            <person name="Schouten H.J."/>
            <person name="Shapiro H."/>
            <person name="Stergiopoulos I."/>
            <person name="Torriani S.F.F."/>
            <person name="Tu H."/>
            <person name="de Vries R.P."/>
            <person name="Waalwijk C."/>
            <person name="Ware S.B."/>
            <person name="Wiebenga A."/>
            <person name="Zwiers L.-H."/>
            <person name="Oliver R.P."/>
            <person name="Grigoriev I.V."/>
            <person name="Kema G.H.J."/>
        </authorList>
    </citation>
    <scope>NUCLEOTIDE SEQUENCE [LARGE SCALE GENOMIC DNA]</scope>
    <source>
        <strain evidence="5">CBS 115943 / IPO323</strain>
    </source>
</reference>
<dbReference type="EMBL" id="CM001202">
    <property type="protein sequence ID" value="EGP85580.1"/>
    <property type="molecule type" value="Genomic_DNA"/>
</dbReference>
<feature type="domain" description="F-box" evidence="3">
    <location>
        <begin position="158"/>
        <end position="205"/>
    </location>
</feature>
<dbReference type="InterPro" id="IPR032675">
    <property type="entry name" value="LRR_dom_sf"/>
</dbReference>
<organism evidence="4 5">
    <name type="scientific">Zymoseptoria tritici (strain CBS 115943 / IPO323)</name>
    <name type="common">Speckled leaf blotch fungus</name>
    <name type="synonym">Septoria tritici</name>
    <dbReference type="NCBI Taxonomy" id="336722"/>
    <lineage>
        <taxon>Eukaryota</taxon>
        <taxon>Fungi</taxon>
        <taxon>Dikarya</taxon>
        <taxon>Ascomycota</taxon>
        <taxon>Pezizomycotina</taxon>
        <taxon>Dothideomycetes</taxon>
        <taxon>Dothideomycetidae</taxon>
        <taxon>Mycosphaerellales</taxon>
        <taxon>Mycosphaerellaceae</taxon>
        <taxon>Zymoseptoria</taxon>
    </lineage>
</organism>
<dbReference type="Gene3D" id="1.25.40.10">
    <property type="entry name" value="Tetratricopeptide repeat domain"/>
    <property type="match status" value="1"/>
</dbReference>
<dbReference type="SUPFAM" id="SSF52047">
    <property type="entry name" value="RNI-like"/>
    <property type="match status" value="1"/>
</dbReference>
<accession>F9XEQ5</accession>
<name>F9XEQ5_ZYMTI</name>
<dbReference type="STRING" id="336722.F9XEQ5"/>
<dbReference type="HOGENOM" id="CLU_024395_0_1_1"/>
<keyword evidence="5" id="KW-1185">Reference proteome</keyword>
<dbReference type="KEGG" id="ztr:MYCGRDRAFT_94280"/>
<dbReference type="InterPro" id="IPR011990">
    <property type="entry name" value="TPR-like_helical_dom_sf"/>
</dbReference>
<keyword evidence="1" id="KW-0677">Repeat</keyword>
<evidence type="ECO:0000313" key="5">
    <source>
        <dbReference type="Proteomes" id="UP000008062"/>
    </source>
</evidence>
<protein>
    <recommendedName>
        <fullName evidence="3">F-box domain-containing protein</fullName>
    </recommendedName>
</protein>
<proteinExistence type="predicted"/>
<dbReference type="PROSITE" id="PS50181">
    <property type="entry name" value="FBOX"/>
    <property type="match status" value="1"/>
</dbReference>
<dbReference type="SMART" id="SM00256">
    <property type="entry name" value="FBOX"/>
    <property type="match status" value="1"/>
</dbReference>
<dbReference type="PANTHER" id="PTHR22904:SF523">
    <property type="entry name" value="STRESS-INDUCED-PHOSPHOPROTEIN 1"/>
    <property type="match status" value="1"/>
</dbReference>
<dbReference type="OMA" id="MRDLWMR"/>
<sequence length="602" mass="67577">MSEIAPESKDSEIFQAASWTELNINNIFHMSSIQSALQTQARDAYRRKDYKNAVDLFSRAIGRTPSVQLYDTRAACHDKLDDLPAALQDAKRAIQLCREDPTGYLRAGKVLVKSDKKKAALDIYAYGLGRVKHVGAGYEQLKKSHDDLQGELAPQNSLDPFTVLPRELALLILEHLSFRQRILVTKVSKDWKTFIHSEPNLWQHLDLTGGKLKVSTKFVSKAINVARGKITSATLNRLWDFDKVLNALVKHCPIERLTIGDVGMLPPDIDAPLAKAKVLKELRILPGTTLANNDVWDLLPRCQSTLQVLEIAEPLTPGRPMRRTMPNFSQLRKLDITIGTSYRPNETMEFLAALTQGAPLMEHFRFHLVNANWVSLQVDLTDFKCLKTADLSMPIDVGQSLRVPQSLERLYLQSSVHGDFIGLYSPAHDIAELQRGLSLIDLPQLSRLGLRCPGLKMIHLEHFFERRSLVNTSDLLTALAPIVEFSLLRPVFPDRDVEIALPKRLRTDLESLTIIDCLELDDRRLLELITQLPKVSFVNISGSGVTGAGVKDIILERGTIQHVVLHDCLKVSRDAIDWARAKGVKVEHRTSSEGNGGRRVRH</sequence>
<evidence type="ECO:0000256" key="2">
    <source>
        <dbReference type="ARBA" id="ARBA00022803"/>
    </source>
</evidence>
<dbReference type="GO" id="GO:0051879">
    <property type="term" value="F:Hsp90 protein binding"/>
    <property type="evidence" value="ECO:0007669"/>
    <property type="project" value="TreeGrafter"/>
</dbReference>
<evidence type="ECO:0000313" key="4">
    <source>
        <dbReference type="EMBL" id="EGP85580.1"/>
    </source>
</evidence>
<dbReference type="OrthoDB" id="629492at2759"/>
<dbReference type="Gene3D" id="3.80.10.10">
    <property type="entry name" value="Ribonuclease Inhibitor"/>
    <property type="match status" value="1"/>
</dbReference>
<evidence type="ECO:0000259" key="3">
    <source>
        <dbReference type="PROSITE" id="PS50181"/>
    </source>
</evidence>
<dbReference type="RefSeq" id="XP_003850604.1">
    <property type="nucleotide sequence ID" value="XM_003850556.1"/>
</dbReference>
<gene>
    <name evidence="4" type="ORF">MYCGRDRAFT_94280</name>
</gene>
<dbReference type="eggNOG" id="ENOG502SA77">
    <property type="taxonomic scope" value="Eukaryota"/>
</dbReference>
<evidence type="ECO:0000256" key="1">
    <source>
        <dbReference type="ARBA" id="ARBA00022737"/>
    </source>
</evidence>
<dbReference type="SUPFAM" id="SSF48452">
    <property type="entry name" value="TPR-like"/>
    <property type="match status" value="1"/>
</dbReference>
<dbReference type="SUPFAM" id="SSF81383">
    <property type="entry name" value="F-box domain"/>
    <property type="match status" value="1"/>
</dbReference>
<dbReference type="AlphaFoldDB" id="F9XEQ5"/>
<dbReference type="Proteomes" id="UP000008062">
    <property type="component" value="Chromosome 7"/>
</dbReference>
<dbReference type="InParanoid" id="F9XEQ5"/>